<dbReference type="PANTHER" id="PTHR43080:SF2">
    <property type="entry name" value="CBS DOMAIN-CONTAINING PROTEIN"/>
    <property type="match status" value="1"/>
</dbReference>
<evidence type="ECO:0000256" key="1">
    <source>
        <dbReference type="ARBA" id="ARBA00023122"/>
    </source>
</evidence>
<organism evidence="4 5">
    <name type="scientific">Virgibacillus phasianinus</name>
    <dbReference type="NCBI Taxonomy" id="2017483"/>
    <lineage>
        <taxon>Bacteria</taxon>
        <taxon>Bacillati</taxon>
        <taxon>Bacillota</taxon>
        <taxon>Bacilli</taxon>
        <taxon>Bacillales</taxon>
        <taxon>Bacillaceae</taxon>
        <taxon>Virgibacillus</taxon>
    </lineage>
</organism>
<keyword evidence="5" id="KW-1185">Reference proteome</keyword>
<protein>
    <submittedName>
        <fullName evidence="4">CBS domain-containing protein</fullName>
    </submittedName>
</protein>
<dbReference type="PANTHER" id="PTHR43080">
    <property type="entry name" value="CBS DOMAIN-CONTAINING PROTEIN CBSX3, MITOCHONDRIAL"/>
    <property type="match status" value="1"/>
</dbReference>
<dbReference type="SUPFAM" id="SSF54631">
    <property type="entry name" value="CBS-domain pair"/>
    <property type="match status" value="1"/>
</dbReference>
<proteinExistence type="predicted"/>
<sequence length="157" mass="17787">MNIKDFMIQDVITATRSTSVKELLELLVNHKIGGVPVVDDENNLQGMISDGDVIRYLQPKGRTVYDMFALVLVSEKEDLMHKLDYAIDHKVENVMSGKDIFTVHPNDELEKALAIFAKHRFKKIPVVNQNYKVVGVVSRGDVIRYISTTLITKADEK</sequence>
<dbReference type="CDD" id="cd04586">
    <property type="entry name" value="CBS_pair_BON_assoc"/>
    <property type="match status" value="1"/>
</dbReference>
<dbReference type="EMBL" id="CP022315">
    <property type="protein sequence ID" value="ASK63416.1"/>
    <property type="molecule type" value="Genomic_DNA"/>
</dbReference>
<dbReference type="Pfam" id="PF00571">
    <property type="entry name" value="CBS"/>
    <property type="match status" value="2"/>
</dbReference>
<evidence type="ECO:0000313" key="5">
    <source>
        <dbReference type="Proteomes" id="UP000198312"/>
    </source>
</evidence>
<feature type="domain" description="CBS" evidence="3">
    <location>
        <begin position="95"/>
        <end position="156"/>
    </location>
</feature>
<evidence type="ECO:0000256" key="2">
    <source>
        <dbReference type="PROSITE-ProRule" id="PRU00703"/>
    </source>
</evidence>
<dbReference type="InterPro" id="IPR000644">
    <property type="entry name" value="CBS_dom"/>
</dbReference>
<keyword evidence="1 2" id="KW-0129">CBS domain</keyword>
<gene>
    <name evidence="4" type="ORF">CFK37_15250</name>
</gene>
<evidence type="ECO:0000313" key="4">
    <source>
        <dbReference type="EMBL" id="ASK63416.1"/>
    </source>
</evidence>
<dbReference type="InterPro" id="IPR051257">
    <property type="entry name" value="Diverse_CBS-Domain"/>
</dbReference>
<dbReference type="SMART" id="SM00116">
    <property type="entry name" value="CBS"/>
    <property type="match status" value="2"/>
</dbReference>
<accession>A0A220U689</accession>
<dbReference type="Gene3D" id="3.10.580.10">
    <property type="entry name" value="CBS-domain"/>
    <property type="match status" value="1"/>
</dbReference>
<evidence type="ECO:0000259" key="3">
    <source>
        <dbReference type="PROSITE" id="PS51371"/>
    </source>
</evidence>
<dbReference type="InterPro" id="IPR046342">
    <property type="entry name" value="CBS_dom_sf"/>
</dbReference>
<name>A0A220U689_9BACI</name>
<feature type="domain" description="CBS" evidence="3">
    <location>
        <begin position="7"/>
        <end position="64"/>
    </location>
</feature>
<dbReference type="OrthoDB" id="9790355at2"/>
<dbReference type="RefSeq" id="WP_089062675.1">
    <property type="nucleotide sequence ID" value="NZ_CP022315.1"/>
</dbReference>
<dbReference type="PROSITE" id="PS51371">
    <property type="entry name" value="CBS"/>
    <property type="match status" value="2"/>
</dbReference>
<reference evidence="4 5" key="1">
    <citation type="submission" date="2017-07" db="EMBL/GenBank/DDBJ databases">
        <title>Virgibacillus sp. LM2416.</title>
        <authorList>
            <person name="Tak E.J."/>
            <person name="Bae J.-W."/>
        </authorList>
    </citation>
    <scope>NUCLEOTIDE SEQUENCE [LARGE SCALE GENOMIC DNA]</scope>
    <source>
        <strain evidence="4 5">LM2416</strain>
    </source>
</reference>
<dbReference type="KEGG" id="vil:CFK37_15250"/>
<dbReference type="Proteomes" id="UP000198312">
    <property type="component" value="Chromosome"/>
</dbReference>
<dbReference type="AlphaFoldDB" id="A0A220U689"/>